<feature type="region of interest" description="Disordered" evidence="1">
    <location>
        <begin position="71"/>
        <end position="166"/>
    </location>
</feature>
<feature type="compositionally biased region" description="Polar residues" evidence="1">
    <location>
        <begin position="440"/>
        <end position="459"/>
    </location>
</feature>
<feature type="compositionally biased region" description="Basic and acidic residues" evidence="1">
    <location>
        <begin position="275"/>
        <end position="290"/>
    </location>
</feature>
<gene>
    <name evidence="2" type="ORF">QQS21_007591</name>
</gene>
<feature type="compositionally biased region" description="Polar residues" evidence="1">
    <location>
        <begin position="15"/>
        <end position="27"/>
    </location>
</feature>
<sequence>MPATRSGGAVPPSRVYNSTPTLQQAQFPSRRKKVRRYEKPEPEQASLKQQTLTQFDFVSSFDDDDDIVALSSDDDIIKHGDDKENAPPAADREYPPDASQTQEEDDEIPVSRIRKRPAKSSDMKLNKRRRTLGDEGNRVTRVGRQDDKSRRRTLGDAPTSTNYHTQTLTQFLGHQTSFIADSDDDLAMDENEDGEDGFLSWLGGEHEPGSPSAGRGRREALSSSLKQRHGISPELGASATNVSRENSVIPQTPTKRSTTIYFEMPSGGLQSPSERMMDRYGPPDKQDSPLKNRSSPMRPPPQELKGEPKPEPLMVIQDSYATEVGWSTPSKSQIQNYGTPSKMDSCKDSTSPSKMKASPIKYAKTPSLKEKKVVTEGLYEIPDSDEDDEDVEVDEPDKEGAYRLDEEGYGAGAETQVVMSEIASTAEQHEELSQLPPSIPVSTDQRHPPNTQSESTSGNPRIKLLSTAKNQPSSLTRSPRGTPARPLRPSHTEPPIRKPLHHPSNHTTQPSQPWESQRVPVSVLHSLPSPTARSDIILPISSTSLEALITGHTIHISTPFKIPIQVVRFWLLDNHLLRYMASIEPDEPTSTPLCSSSQKEWRFCTSQVYELNNPVLWEDMREEGWVGDQIGKYSYLPPAVIGQLLWNLRHAVFEDASKEVEHAPPGPHSSSPVSHQHFEPKHLDGELPSGATPPGSLTVSQQLNNQIHSDIAYSTQLPTSDDIIPSTPDDNQLLNPRPSTTNCPPPPPASTTKRPPSSSKKTIHSSQATTLSQASTPERRSQLVPAGSSTIPHPPAPLFNVSEESSIQFLDHSGSLSSLPFPSSLSSTSQLLTKSQMLPDSLIRDHVPPPEQLEIWDSEDNVPL</sequence>
<accession>A0AAJ0CN84</accession>
<protein>
    <submittedName>
        <fullName evidence="2">Uncharacterized protein</fullName>
    </submittedName>
</protein>
<feature type="region of interest" description="Disordered" evidence="1">
    <location>
        <begin position="376"/>
        <end position="518"/>
    </location>
</feature>
<feature type="region of interest" description="Disordered" evidence="1">
    <location>
        <begin position="813"/>
        <end position="832"/>
    </location>
</feature>
<dbReference type="Proteomes" id="UP001251528">
    <property type="component" value="Unassembled WGS sequence"/>
</dbReference>
<keyword evidence="3" id="KW-1185">Reference proteome</keyword>
<feature type="region of interest" description="Disordered" evidence="1">
    <location>
        <begin position="718"/>
        <end position="799"/>
    </location>
</feature>
<feature type="compositionally biased region" description="Basic and acidic residues" evidence="1">
    <location>
        <begin position="119"/>
        <end position="149"/>
    </location>
</feature>
<feature type="compositionally biased region" description="Polar residues" evidence="1">
    <location>
        <begin position="325"/>
        <end position="339"/>
    </location>
</feature>
<feature type="compositionally biased region" description="Acidic residues" evidence="1">
    <location>
        <begin position="854"/>
        <end position="864"/>
    </location>
</feature>
<feature type="region of interest" description="Disordered" evidence="1">
    <location>
        <begin position="186"/>
        <end position="362"/>
    </location>
</feature>
<feature type="region of interest" description="Disordered" evidence="1">
    <location>
        <begin position="841"/>
        <end position="864"/>
    </location>
</feature>
<feature type="compositionally biased region" description="Basic and acidic residues" evidence="1">
    <location>
        <begin position="676"/>
        <end position="685"/>
    </location>
</feature>
<dbReference type="EMBL" id="JASWJB010000159">
    <property type="protein sequence ID" value="KAK2594682.1"/>
    <property type="molecule type" value="Genomic_DNA"/>
</dbReference>
<comment type="caution">
    <text evidence="2">The sequence shown here is derived from an EMBL/GenBank/DDBJ whole genome shotgun (WGS) entry which is preliminary data.</text>
</comment>
<feature type="region of interest" description="Disordered" evidence="1">
    <location>
        <begin position="659"/>
        <end position="699"/>
    </location>
</feature>
<evidence type="ECO:0000256" key="1">
    <source>
        <dbReference type="SAM" id="MobiDB-lite"/>
    </source>
</evidence>
<reference evidence="2" key="1">
    <citation type="submission" date="2023-06" db="EMBL/GenBank/DDBJ databases">
        <title>Conoideocrella luteorostrata (Hypocreales: Clavicipitaceae), a potential biocontrol fungus for elongate hemlock scale in United States Christmas tree production areas.</title>
        <authorList>
            <person name="Barrett H."/>
            <person name="Lovett B."/>
            <person name="Macias A.M."/>
            <person name="Stajich J.E."/>
            <person name="Kasson M.T."/>
        </authorList>
    </citation>
    <scope>NUCLEOTIDE SEQUENCE</scope>
    <source>
        <strain evidence="2">ARSEF 14590</strain>
    </source>
</reference>
<feature type="region of interest" description="Disordered" evidence="1">
    <location>
        <begin position="1"/>
        <end position="50"/>
    </location>
</feature>
<organism evidence="2 3">
    <name type="scientific">Conoideocrella luteorostrata</name>
    <dbReference type="NCBI Taxonomy" id="1105319"/>
    <lineage>
        <taxon>Eukaryota</taxon>
        <taxon>Fungi</taxon>
        <taxon>Dikarya</taxon>
        <taxon>Ascomycota</taxon>
        <taxon>Pezizomycotina</taxon>
        <taxon>Sordariomycetes</taxon>
        <taxon>Hypocreomycetidae</taxon>
        <taxon>Hypocreales</taxon>
        <taxon>Clavicipitaceae</taxon>
        <taxon>Conoideocrella</taxon>
    </lineage>
</organism>
<proteinExistence type="predicted"/>
<feature type="compositionally biased region" description="Acidic residues" evidence="1">
    <location>
        <begin position="382"/>
        <end position="397"/>
    </location>
</feature>
<feature type="compositionally biased region" description="Polar residues" evidence="1">
    <location>
        <begin position="238"/>
        <end position="260"/>
    </location>
</feature>
<evidence type="ECO:0000313" key="2">
    <source>
        <dbReference type="EMBL" id="KAK2594682.1"/>
    </source>
</evidence>
<feature type="compositionally biased region" description="Polar residues" evidence="1">
    <location>
        <begin position="505"/>
        <end position="515"/>
    </location>
</feature>
<name>A0AAJ0CN84_9HYPO</name>
<feature type="compositionally biased region" description="Polar residues" evidence="1">
    <location>
        <begin position="467"/>
        <end position="479"/>
    </location>
</feature>
<dbReference type="AlphaFoldDB" id="A0AAJ0CN84"/>
<evidence type="ECO:0000313" key="3">
    <source>
        <dbReference type="Proteomes" id="UP001251528"/>
    </source>
</evidence>
<feature type="compositionally biased region" description="Acidic residues" evidence="1">
    <location>
        <begin position="186"/>
        <end position="196"/>
    </location>
</feature>
<feature type="compositionally biased region" description="Low complexity" evidence="1">
    <location>
        <begin position="750"/>
        <end position="776"/>
    </location>
</feature>
<feature type="compositionally biased region" description="Basic and acidic residues" evidence="1">
    <location>
        <begin position="75"/>
        <end position="95"/>
    </location>
</feature>